<evidence type="ECO:0000313" key="13">
    <source>
        <dbReference type="Proteomes" id="UP000241899"/>
    </source>
</evidence>
<feature type="transmembrane region" description="Helical" evidence="10">
    <location>
        <begin position="105"/>
        <end position="121"/>
    </location>
</feature>
<reference evidence="12 13" key="1">
    <citation type="submission" date="2018-03" db="EMBL/GenBank/DDBJ databases">
        <title>Rhodobacter veldkampii.</title>
        <authorList>
            <person name="Meyer T.E."/>
            <person name="Miller S."/>
            <person name="Lodha T."/>
            <person name="Gandham S."/>
            <person name="Chintalapati S."/>
            <person name="Chintalapati V.R."/>
        </authorList>
    </citation>
    <scope>NUCLEOTIDE SEQUENCE [LARGE SCALE GENOMIC DNA]</scope>
    <source>
        <strain evidence="12 13">DSM 11550</strain>
    </source>
</reference>
<dbReference type="AlphaFoldDB" id="A0A2T4JJ78"/>
<proteinExistence type="predicted"/>
<dbReference type="InterPro" id="IPR003594">
    <property type="entry name" value="HATPase_dom"/>
</dbReference>
<dbReference type="InterPro" id="IPR050980">
    <property type="entry name" value="2C_sensor_his_kinase"/>
</dbReference>
<evidence type="ECO:0000256" key="4">
    <source>
        <dbReference type="ARBA" id="ARBA00022475"/>
    </source>
</evidence>
<dbReference type="PRINTS" id="PR00344">
    <property type="entry name" value="BCTRLSENSOR"/>
</dbReference>
<evidence type="ECO:0000259" key="11">
    <source>
        <dbReference type="PROSITE" id="PS50109"/>
    </source>
</evidence>
<keyword evidence="6" id="KW-0808">Transferase</keyword>
<evidence type="ECO:0000256" key="1">
    <source>
        <dbReference type="ARBA" id="ARBA00000085"/>
    </source>
</evidence>
<dbReference type="Gene3D" id="3.30.565.10">
    <property type="entry name" value="Histidine kinase-like ATPase, C-terminal domain"/>
    <property type="match status" value="1"/>
</dbReference>
<feature type="transmembrane region" description="Helical" evidence="10">
    <location>
        <begin position="126"/>
        <end position="143"/>
    </location>
</feature>
<evidence type="ECO:0000256" key="5">
    <source>
        <dbReference type="ARBA" id="ARBA00022553"/>
    </source>
</evidence>
<feature type="domain" description="Histidine kinase" evidence="11">
    <location>
        <begin position="216"/>
        <end position="442"/>
    </location>
</feature>
<evidence type="ECO:0000256" key="10">
    <source>
        <dbReference type="SAM" id="Phobius"/>
    </source>
</evidence>
<keyword evidence="4" id="KW-1003">Cell membrane</keyword>
<evidence type="ECO:0000256" key="6">
    <source>
        <dbReference type="ARBA" id="ARBA00022679"/>
    </source>
</evidence>
<dbReference type="GO" id="GO:0005886">
    <property type="term" value="C:plasma membrane"/>
    <property type="evidence" value="ECO:0007669"/>
    <property type="project" value="UniProtKB-SubCell"/>
</dbReference>
<feature type="transmembrane region" description="Helical" evidence="10">
    <location>
        <begin position="48"/>
        <end position="70"/>
    </location>
</feature>
<keyword evidence="7" id="KW-0547">Nucleotide-binding</keyword>
<dbReference type="PROSITE" id="PS50109">
    <property type="entry name" value="HIS_KIN"/>
    <property type="match status" value="1"/>
</dbReference>
<feature type="transmembrane region" description="Helical" evidence="10">
    <location>
        <begin position="21"/>
        <end position="42"/>
    </location>
</feature>
<evidence type="ECO:0000313" key="12">
    <source>
        <dbReference type="EMBL" id="PTE17970.1"/>
    </source>
</evidence>
<dbReference type="NCBIfam" id="NF033792">
    <property type="entry name" value="ActS_PrrB_HisK"/>
    <property type="match status" value="1"/>
</dbReference>
<dbReference type="Pfam" id="PF02518">
    <property type="entry name" value="HATPase_c"/>
    <property type="match status" value="1"/>
</dbReference>
<gene>
    <name evidence="12" type="ORF">C5F46_06890</name>
</gene>
<organism evidence="12 13">
    <name type="scientific">Phaeovulum veldkampii DSM 11550</name>
    <dbReference type="NCBI Taxonomy" id="1185920"/>
    <lineage>
        <taxon>Bacteria</taxon>
        <taxon>Pseudomonadati</taxon>
        <taxon>Pseudomonadota</taxon>
        <taxon>Alphaproteobacteria</taxon>
        <taxon>Rhodobacterales</taxon>
        <taxon>Paracoccaceae</taxon>
        <taxon>Phaeovulum</taxon>
    </lineage>
</organism>
<name>A0A2T4JJ78_9RHOB</name>
<dbReference type="Pfam" id="PF00512">
    <property type="entry name" value="HisKA"/>
    <property type="match status" value="1"/>
</dbReference>
<dbReference type="InterPro" id="IPR005467">
    <property type="entry name" value="His_kinase_dom"/>
</dbReference>
<dbReference type="SMART" id="SM00388">
    <property type="entry name" value="HisKA"/>
    <property type="match status" value="1"/>
</dbReference>
<dbReference type="Proteomes" id="UP000241899">
    <property type="component" value="Unassembled WGS sequence"/>
</dbReference>
<dbReference type="Gene3D" id="1.10.287.130">
    <property type="match status" value="1"/>
</dbReference>
<protein>
    <recommendedName>
        <fullName evidence="3">histidine kinase</fullName>
        <ecNumber evidence="3">2.7.13.3</ecNumber>
    </recommendedName>
</protein>
<sequence length="458" mass="50199">MPRSIFPQREMHSDWVRLRTLIYLRWTAVFGQLTAIIVAWVFYDIALNLWLCFLVVGAAVVANLAAMRFFPENRRLSESEAMTMLLFDTAQLSFMLALTGGLNNPFALLILVPATIAATALQTRSLVFVGMVTILLVTILGLGDASLYTRSGEEILVPEVFSFGYWMAIVIGVVFLGLYARRVSSEIHSMGDALLATQMALSREQKLTDLGGVVAAAAHELGTPLATIKLVSVELADELGDRPDLRADAELICEQADRCRDILRSMGRAGKDDLHLRIAPVLAVLREAAEPHMDRGKTILFEAVPGADSSGKHPNIYRMPEVIHALRNFVQNAVDFAKSTVWVEAKWTEEHIVVRVVDDGPGYPPSLLGRIGDPFLTSRRPEAERPDRPEYEGMGLGLFIAKTLLERTGAQVEFYNSTPPLQADDGPAQSGAAIEVIWPISRIIAPEGALGENVPITG</sequence>
<evidence type="ECO:0000256" key="7">
    <source>
        <dbReference type="ARBA" id="ARBA00022741"/>
    </source>
</evidence>
<keyword evidence="5" id="KW-0597">Phosphoprotein</keyword>
<keyword evidence="8 12" id="KW-0418">Kinase</keyword>
<dbReference type="NCBIfam" id="NF045988">
    <property type="entry name" value="HisKinRegBRhodob"/>
    <property type="match status" value="1"/>
</dbReference>
<keyword evidence="13" id="KW-1185">Reference proteome</keyword>
<dbReference type="EC" id="2.7.13.3" evidence="3"/>
<keyword evidence="9" id="KW-0067">ATP-binding</keyword>
<dbReference type="InterPro" id="IPR036890">
    <property type="entry name" value="HATPase_C_sf"/>
</dbReference>
<evidence type="ECO:0000256" key="3">
    <source>
        <dbReference type="ARBA" id="ARBA00012438"/>
    </source>
</evidence>
<comment type="catalytic activity">
    <reaction evidence="1">
        <text>ATP + protein L-histidine = ADP + protein N-phospho-L-histidine.</text>
        <dbReference type="EC" id="2.7.13.3"/>
    </reaction>
</comment>
<dbReference type="GO" id="GO:0000155">
    <property type="term" value="F:phosphorelay sensor kinase activity"/>
    <property type="evidence" value="ECO:0007669"/>
    <property type="project" value="InterPro"/>
</dbReference>
<keyword evidence="10" id="KW-0812">Transmembrane</keyword>
<dbReference type="InterPro" id="IPR004358">
    <property type="entry name" value="Sig_transdc_His_kin-like_C"/>
</dbReference>
<dbReference type="RefSeq" id="WP_107324656.1">
    <property type="nucleotide sequence ID" value="NZ_NHSP01000079.1"/>
</dbReference>
<dbReference type="GO" id="GO:0005524">
    <property type="term" value="F:ATP binding"/>
    <property type="evidence" value="ECO:0007669"/>
    <property type="project" value="UniProtKB-KW"/>
</dbReference>
<keyword evidence="10" id="KW-0472">Membrane</keyword>
<evidence type="ECO:0000256" key="8">
    <source>
        <dbReference type="ARBA" id="ARBA00022777"/>
    </source>
</evidence>
<dbReference type="EMBL" id="PZKF01000012">
    <property type="protein sequence ID" value="PTE17970.1"/>
    <property type="molecule type" value="Genomic_DNA"/>
</dbReference>
<dbReference type="OrthoDB" id="9785252at2"/>
<evidence type="ECO:0000256" key="2">
    <source>
        <dbReference type="ARBA" id="ARBA00004651"/>
    </source>
</evidence>
<dbReference type="SUPFAM" id="SSF47384">
    <property type="entry name" value="Homodimeric domain of signal transducing histidine kinase"/>
    <property type="match status" value="1"/>
</dbReference>
<feature type="transmembrane region" description="Helical" evidence="10">
    <location>
        <begin position="163"/>
        <end position="180"/>
    </location>
</feature>
<dbReference type="InterPro" id="IPR036097">
    <property type="entry name" value="HisK_dim/P_sf"/>
</dbReference>
<dbReference type="InterPro" id="IPR003661">
    <property type="entry name" value="HisK_dim/P_dom"/>
</dbReference>
<dbReference type="CDD" id="cd00082">
    <property type="entry name" value="HisKA"/>
    <property type="match status" value="1"/>
</dbReference>
<keyword evidence="10" id="KW-1133">Transmembrane helix</keyword>
<dbReference type="PANTHER" id="PTHR44936:SF10">
    <property type="entry name" value="SENSOR PROTEIN RSTB"/>
    <property type="match status" value="1"/>
</dbReference>
<dbReference type="SMART" id="SM00387">
    <property type="entry name" value="HATPase_c"/>
    <property type="match status" value="1"/>
</dbReference>
<comment type="subcellular location">
    <subcellularLocation>
        <location evidence="2">Cell membrane</location>
        <topology evidence="2">Multi-pass membrane protein</topology>
    </subcellularLocation>
</comment>
<evidence type="ECO:0000256" key="9">
    <source>
        <dbReference type="ARBA" id="ARBA00022840"/>
    </source>
</evidence>
<accession>A0A2T4JJ78</accession>
<dbReference type="PANTHER" id="PTHR44936">
    <property type="entry name" value="SENSOR PROTEIN CREC"/>
    <property type="match status" value="1"/>
</dbReference>
<dbReference type="SUPFAM" id="SSF55874">
    <property type="entry name" value="ATPase domain of HSP90 chaperone/DNA topoisomerase II/histidine kinase"/>
    <property type="match status" value="1"/>
</dbReference>
<comment type="caution">
    <text evidence="12">The sequence shown here is derived from an EMBL/GenBank/DDBJ whole genome shotgun (WGS) entry which is preliminary data.</text>
</comment>
<dbReference type="InterPro" id="IPR047770">
    <property type="entry name" value="RegB"/>
</dbReference>